<keyword evidence="2" id="KW-0732">Signal</keyword>
<accession>A0ABS7ZEY0</accession>
<dbReference type="RefSeq" id="WP_225563876.1">
    <property type="nucleotide sequence ID" value="NZ_JAIXCQ010000001.1"/>
</dbReference>
<protein>
    <recommendedName>
        <fullName evidence="5">Lipoprotein</fullName>
    </recommendedName>
</protein>
<feature type="signal peptide" evidence="2">
    <location>
        <begin position="1"/>
        <end position="26"/>
    </location>
</feature>
<evidence type="ECO:0000313" key="3">
    <source>
        <dbReference type="EMBL" id="MCA5892164.1"/>
    </source>
</evidence>
<keyword evidence="4" id="KW-1185">Reference proteome</keyword>
<evidence type="ECO:0000313" key="4">
    <source>
        <dbReference type="Proteomes" id="UP001319870"/>
    </source>
</evidence>
<feature type="chain" id="PRO_5045719551" description="Lipoprotein" evidence="2">
    <location>
        <begin position="27"/>
        <end position="194"/>
    </location>
</feature>
<evidence type="ECO:0000256" key="2">
    <source>
        <dbReference type="SAM" id="SignalP"/>
    </source>
</evidence>
<gene>
    <name evidence="3" type="ORF">LEP48_02220</name>
</gene>
<name>A0ABS7ZEY0_9MICO</name>
<proteinExistence type="predicted"/>
<dbReference type="EMBL" id="JAIXCQ010000001">
    <property type="protein sequence ID" value="MCA5892164.1"/>
    <property type="molecule type" value="Genomic_DNA"/>
</dbReference>
<sequence>MRRPSTTPRRLAALAVSVLGASLALSGCGGGDEPAEPVVEPAPAISIPADAHIGGDGEPGPKDDGEKPSPSPSAEPSEGAVDAERCAELQTAWAATNRALVDLSPEHPRALVESFRSGHRAVTSAEPTEEVAPAWTTMANYLRDAVVAFDDVDEDDVNAVSTAMADAIGADDTARATAAAKDVTAYLNTTCGPQ</sequence>
<evidence type="ECO:0000256" key="1">
    <source>
        <dbReference type="SAM" id="MobiDB-lite"/>
    </source>
</evidence>
<dbReference type="Proteomes" id="UP001319870">
    <property type="component" value="Unassembled WGS sequence"/>
</dbReference>
<organism evidence="3 4">
    <name type="scientific">Isoptericola luteus</name>
    <dbReference type="NCBI Taxonomy" id="2879484"/>
    <lineage>
        <taxon>Bacteria</taxon>
        <taxon>Bacillati</taxon>
        <taxon>Actinomycetota</taxon>
        <taxon>Actinomycetes</taxon>
        <taxon>Micrococcales</taxon>
        <taxon>Promicromonosporaceae</taxon>
        <taxon>Isoptericola</taxon>
    </lineage>
</organism>
<reference evidence="3 4" key="1">
    <citation type="submission" date="2021-09" db="EMBL/GenBank/DDBJ databases">
        <title>Isoptericola luteus sp. nov., a novel bacterium isolated from Harbin, the capital city of Heilongjiang province.</title>
        <authorList>
            <person name="Li J."/>
        </authorList>
    </citation>
    <scope>NUCLEOTIDE SEQUENCE [LARGE SCALE GENOMIC DNA]</scope>
    <source>
        <strain evidence="3 4">NEAU-Y5</strain>
    </source>
</reference>
<dbReference type="PROSITE" id="PS51257">
    <property type="entry name" value="PROKAR_LIPOPROTEIN"/>
    <property type="match status" value="1"/>
</dbReference>
<comment type="caution">
    <text evidence="3">The sequence shown here is derived from an EMBL/GenBank/DDBJ whole genome shotgun (WGS) entry which is preliminary data.</text>
</comment>
<evidence type="ECO:0008006" key="5">
    <source>
        <dbReference type="Google" id="ProtNLM"/>
    </source>
</evidence>
<feature type="compositionally biased region" description="Basic and acidic residues" evidence="1">
    <location>
        <begin position="53"/>
        <end position="67"/>
    </location>
</feature>
<feature type="region of interest" description="Disordered" evidence="1">
    <location>
        <begin position="25"/>
        <end position="83"/>
    </location>
</feature>